<dbReference type="RefSeq" id="WP_205120761.1">
    <property type="nucleotide sequence ID" value="NZ_JAFBCM010000001.1"/>
</dbReference>
<dbReference type="Proteomes" id="UP001595699">
    <property type="component" value="Unassembled WGS sequence"/>
</dbReference>
<sequence length="123" mass="13598">MGMFNVVSADASCPQCGDRREVRVQFRHGVLDLHVYRLGEELRWDESSRCAFVRRTTRSWCGGYGPPCEACGYDQEFATYAVVFDGGRVTELLVAPLGQVFPDPVEALPLAENELPSAGPMGR</sequence>
<protein>
    <submittedName>
        <fullName evidence="1">Uncharacterized protein</fullName>
    </submittedName>
</protein>
<accession>A0ABV7YAQ7</accession>
<evidence type="ECO:0000313" key="2">
    <source>
        <dbReference type="Proteomes" id="UP001595699"/>
    </source>
</evidence>
<reference evidence="2" key="1">
    <citation type="journal article" date="2019" name="Int. J. Syst. Evol. Microbiol.">
        <title>The Global Catalogue of Microorganisms (GCM) 10K type strain sequencing project: providing services to taxonomists for standard genome sequencing and annotation.</title>
        <authorList>
            <consortium name="The Broad Institute Genomics Platform"/>
            <consortium name="The Broad Institute Genome Sequencing Center for Infectious Disease"/>
            <person name="Wu L."/>
            <person name="Ma J."/>
        </authorList>
    </citation>
    <scope>NUCLEOTIDE SEQUENCE [LARGE SCALE GENOMIC DNA]</scope>
    <source>
        <strain evidence="2">CGMCC 4.7241</strain>
    </source>
</reference>
<comment type="caution">
    <text evidence="1">The sequence shown here is derived from an EMBL/GenBank/DDBJ whole genome shotgun (WGS) entry which is preliminary data.</text>
</comment>
<proteinExistence type="predicted"/>
<dbReference type="EMBL" id="JBHRZH010000012">
    <property type="protein sequence ID" value="MFC3762227.1"/>
    <property type="molecule type" value="Genomic_DNA"/>
</dbReference>
<keyword evidence="2" id="KW-1185">Reference proteome</keyword>
<gene>
    <name evidence="1" type="ORF">ACFOUW_15400</name>
</gene>
<organism evidence="1 2">
    <name type="scientific">Tenggerimyces flavus</name>
    <dbReference type="NCBI Taxonomy" id="1708749"/>
    <lineage>
        <taxon>Bacteria</taxon>
        <taxon>Bacillati</taxon>
        <taxon>Actinomycetota</taxon>
        <taxon>Actinomycetes</taxon>
        <taxon>Propionibacteriales</taxon>
        <taxon>Nocardioidaceae</taxon>
        <taxon>Tenggerimyces</taxon>
    </lineage>
</organism>
<name>A0ABV7YAQ7_9ACTN</name>
<evidence type="ECO:0000313" key="1">
    <source>
        <dbReference type="EMBL" id="MFC3762227.1"/>
    </source>
</evidence>